<dbReference type="RefSeq" id="XP_051446820.1">
    <property type="nucleotide sequence ID" value="XM_051593525.1"/>
</dbReference>
<dbReference type="AlphaFoldDB" id="A0AAD5EF63"/>
<evidence type="ECO:0000313" key="5">
    <source>
        <dbReference type="Proteomes" id="UP001206595"/>
    </source>
</evidence>
<dbReference type="EMBL" id="MU620904">
    <property type="protein sequence ID" value="KAI8581816.1"/>
    <property type="molecule type" value="Genomic_DNA"/>
</dbReference>
<dbReference type="PROSITE" id="PS50137">
    <property type="entry name" value="DS_RBD"/>
    <property type="match status" value="1"/>
</dbReference>
<organism evidence="4 5">
    <name type="scientific">Umbelopsis ramanniana AG</name>
    <dbReference type="NCBI Taxonomy" id="1314678"/>
    <lineage>
        <taxon>Eukaryota</taxon>
        <taxon>Fungi</taxon>
        <taxon>Fungi incertae sedis</taxon>
        <taxon>Mucoromycota</taxon>
        <taxon>Mucoromycotina</taxon>
        <taxon>Umbelopsidomycetes</taxon>
        <taxon>Umbelopsidales</taxon>
        <taxon>Umbelopsidaceae</taxon>
        <taxon>Umbelopsis</taxon>
    </lineage>
</organism>
<feature type="compositionally biased region" description="Basic and acidic residues" evidence="2">
    <location>
        <begin position="446"/>
        <end position="456"/>
    </location>
</feature>
<feature type="domain" description="DRBM" evidence="3">
    <location>
        <begin position="8"/>
        <end position="78"/>
    </location>
</feature>
<dbReference type="SUPFAM" id="SSF54768">
    <property type="entry name" value="dsRNA-binding domain-like"/>
    <property type="match status" value="1"/>
</dbReference>
<feature type="compositionally biased region" description="Low complexity" evidence="2">
    <location>
        <begin position="270"/>
        <end position="284"/>
    </location>
</feature>
<feature type="compositionally biased region" description="Polar residues" evidence="2">
    <location>
        <begin position="385"/>
        <end position="397"/>
    </location>
</feature>
<dbReference type="InterPro" id="IPR014720">
    <property type="entry name" value="dsRBD_dom"/>
</dbReference>
<proteinExistence type="predicted"/>
<evidence type="ECO:0000256" key="1">
    <source>
        <dbReference type="PROSITE-ProRule" id="PRU00266"/>
    </source>
</evidence>
<accession>A0AAD5EF63</accession>
<dbReference type="GeneID" id="75918867"/>
<dbReference type="Gene3D" id="3.30.160.20">
    <property type="match status" value="1"/>
</dbReference>
<feature type="region of interest" description="Disordered" evidence="2">
    <location>
        <begin position="428"/>
        <end position="471"/>
    </location>
</feature>
<name>A0AAD5EF63_UMBRA</name>
<feature type="region of interest" description="Disordered" evidence="2">
    <location>
        <begin position="379"/>
        <end position="416"/>
    </location>
</feature>
<dbReference type="Proteomes" id="UP001206595">
    <property type="component" value="Unassembled WGS sequence"/>
</dbReference>
<sequence length="572" mass="63149">MPLNDTKTPVELLREYASAHNLNYRFAYKTVQSSYRPHARFECQVHIGEHLFEAGSDFATKSDAMYVAARVAIRSLMGETKSPEGDINSTTRSRCDFESAWGNLTVPWWANTKILVDRLQNLGGFTYSYILNEICKTNKIAIPLNIQYKEIKEGDFIAQLDFLNRLFYTAQSHASERDAKQDLSRIIVWTLLGKIDHRTVSRSVPSGQNLVTQATLHSSIEATTFSSAQSNQRDPVSWADVVVRRTSLSSSTAAHPGSTDLRSESYDQSSVATNSPKTTTTTATSVTTGDMASIGVLKDSGDLQPINTKMYPFPRMAIMPAALEVDDIHVDWPIASVFEHLDLDGPTRAEMEEFSSPSPSLLSELNFGASILTSSASSILSTTSRNTSQQSFMNRRSYNAPPPPPASTNAMSSTGWYQRDVSSRPKAFGYSSAKGRFPESTQSNYSHKDSNFRARQEPSTQMKLTSPYKASPWQGSGSQALMGLSEQPTWVKTAVTRLSDFMKLVYPNDSVIHYEQYYSSDGIRASVSCGHLGKFISRKAVGTQSAGTSYTFSEVIEDAASVALETIASQYF</sequence>
<reference evidence="4" key="1">
    <citation type="submission" date="2021-06" db="EMBL/GenBank/DDBJ databases">
        <authorList>
            <consortium name="DOE Joint Genome Institute"/>
            <person name="Mondo S.J."/>
            <person name="Amses K.R."/>
            <person name="Simmons D.R."/>
            <person name="Longcore J.E."/>
            <person name="Seto K."/>
            <person name="Alves G.H."/>
            <person name="Bonds A.E."/>
            <person name="Quandt C.A."/>
            <person name="Davis W.J."/>
            <person name="Chang Y."/>
            <person name="Letcher P.M."/>
            <person name="Powell M.J."/>
            <person name="Kuo A."/>
            <person name="Labutti K."/>
            <person name="Pangilinan J."/>
            <person name="Andreopoulos W."/>
            <person name="Tritt A."/>
            <person name="Riley R."/>
            <person name="Hundley H."/>
            <person name="Johnson J."/>
            <person name="Lipzen A."/>
            <person name="Barry K."/>
            <person name="Berbee M.L."/>
            <person name="Buchler N.E."/>
            <person name="Grigoriev I.V."/>
            <person name="Spatafora J.W."/>
            <person name="Stajich J.E."/>
            <person name="James T.Y."/>
        </authorList>
    </citation>
    <scope>NUCLEOTIDE SEQUENCE</scope>
    <source>
        <strain evidence="4">AG</strain>
    </source>
</reference>
<keyword evidence="1" id="KW-0694">RNA-binding</keyword>
<protein>
    <recommendedName>
        <fullName evidence="3">DRBM domain-containing protein</fullName>
    </recommendedName>
</protein>
<reference evidence="4" key="2">
    <citation type="journal article" date="2022" name="Proc. Natl. Acad. Sci. U.S.A.">
        <title>Diploid-dominant life cycles characterize the early evolution of Fungi.</title>
        <authorList>
            <person name="Amses K.R."/>
            <person name="Simmons D.R."/>
            <person name="Longcore J.E."/>
            <person name="Mondo S.J."/>
            <person name="Seto K."/>
            <person name="Jeronimo G.H."/>
            <person name="Bonds A.E."/>
            <person name="Quandt C.A."/>
            <person name="Davis W.J."/>
            <person name="Chang Y."/>
            <person name="Federici B.A."/>
            <person name="Kuo A."/>
            <person name="LaButti K."/>
            <person name="Pangilinan J."/>
            <person name="Andreopoulos W."/>
            <person name="Tritt A."/>
            <person name="Riley R."/>
            <person name="Hundley H."/>
            <person name="Johnson J."/>
            <person name="Lipzen A."/>
            <person name="Barry K."/>
            <person name="Lang B.F."/>
            <person name="Cuomo C.A."/>
            <person name="Buchler N.E."/>
            <person name="Grigoriev I.V."/>
            <person name="Spatafora J.W."/>
            <person name="Stajich J.E."/>
            <person name="James T.Y."/>
        </authorList>
    </citation>
    <scope>NUCLEOTIDE SEQUENCE</scope>
    <source>
        <strain evidence="4">AG</strain>
    </source>
</reference>
<evidence type="ECO:0000259" key="3">
    <source>
        <dbReference type="PROSITE" id="PS50137"/>
    </source>
</evidence>
<keyword evidence="5" id="KW-1185">Reference proteome</keyword>
<dbReference type="GO" id="GO:0003723">
    <property type="term" value="F:RNA binding"/>
    <property type="evidence" value="ECO:0007669"/>
    <property type="project" value="UniProtKB-UniRule"/>
</dbReference>
<dbReference type="Pfam" id="PF00035">
    <property type="entry name" value="dsrm"/>
    <property type="match status" value="1"/>
</dbReference>
<gene>
    <name evidence="4" type="ORF">K450DRAFT_285896</name>
</gene>
<evidence type="ECO:0000313" key="4">
    <source>
        <dbReference type="EMBL" id="KAI8581816.1"/>
    </source>
</evidence>
<comment type="caution">
    <text evidence="4">The sequence shown here is derived from an EMBL/GenBank/DDBJ whole genome shotgun (WGS) entry which is preliminary data.</text>
</comment>
<evidence type="ECO:0000256" key="2">
    <source>
        <dbReference type="SAM" id="MobiDB-lite"/>
    </source>
</evidence>
<feature type="compositionally biased region" description="Polar residues" evidence="2">
    <location>
        <begin position="407"/>
        <end position="416"/>
    </location>
</feature>
<feature type="region of interest" description="Disordered" evidence="2">
    <location>
        <begin position="249"/>
        <end position="284"/>
    </location>
</feature>